<proteinExistence type="inferred from homology"/>
<dbReference type="EMBL" id="KB304960">
    <property type="protein sequence ID" value="ELU01552.1"/>
    <property type="molecule type" value="Genomic_DNA"/>
</dbReference>
<evidence type="ECO:0000313" key="8">
    <source>
        <dbReference type="EMBL" id="ELU01552.1"/>
    </source>
</evidence>
<dbReference type="GO" id="GO:0016020">
    <property type="term" value="C:membrane"/>
    <property type="evidence" value="ECO:0007669"/>
    <property type="project" value="UniProtKB-SubCell"/>
</dbReference>
<accession>R7UE69</accession>
<dbReference type="HOGENOM" id="CLU_009579_5_1_1"/>
<dbReference type="AlphaFoldDB" id="R7UE69"/>
<keyword evidence="5" id="KW-0297">G-protein coupled receptor</keyword>
<dbReference type="PANTHER" id="PTHR45698">
    <property type="entry name" value="TRACE AMINE-ASSOCIATED RECEPTOR 19N-RELATED"/>
    <property type="match status" value="1"/>
</dbReference>
<dbReference type="OMA" id="PHSTIFL"/>
<comment type="similarity">
    <text evidence="5">Belongs to the G-protein coupled receptor 1 family.</text>
</comment>
<feature type="transmembrane region" description="Helical" evidence="6">
    <location>
        <begin position="188"/>
        <end position="211"/>
    </location>
</feature>
<dbReference type="Proteomes" id="UP000014760">
    <property type="component" value="Unassembled WGS sequence"/>
</dbReference>
<dbReference type="InterPro" id="IPR017452">
    <property type="entry name" value="GPCR_Rhodpsn_7TM"/>
</dbReference>
<dbReference type="STRING" id="283909.R7UE69"/>
<organism evidence="8">
    <name type="scientific">Capitella teleta</name>
    <name type="common">Polychaete worm</name>
    <dbReference type="NCBI Taxonomy" id="283909"/>
    <lineage>
        <taxon>Eukaryota</taxon>
        <taxon>Metazoa</taxon>
        <taxon>Spiralia</taxon>
        <taxon>Lophotrochozoa</taxon>
        <taxon>Annelida</taxon>
        <taxon>Polychaeta</taxon>
        <taxon>Sedentaria</taxon>
        <taxon>Scolecida</taxon>
        <taxon>Capitellidae</taxon>
        <taxon>Capitella</taxon>
    </lineage>
</organism>
<gene>
    <name evidence="8" type="ORF">CAPTEDRAFT_201812</name>
</gene>
<dbReference type="SUPFAM" id="SSF81321">
    <property type="entry name" value="Family A G protein-coupled receptor-like"/>
    <property type="match status" value="1"/>
</dbReference>
<dbReference type="Gene3D" id="1.20.1070.10">
    <property type="entry name" value="Rhodopsin 7-helix transmembrane proteins"/>
    <property type="match status" value="1"/>
</dbReference>
<keyword evidence="5" id="KW-0807">Transducer</keyword>
<evidence type="ECO:0000256" key="5">
    <source>
        <dbReference type="RuleBase" id="RU000688"/>
    </source>
</evidence>
<dbReference type="InterPro" id="IPR000276">
    <property type="entry name" value="GPCR_Rhodpsn"/>
</dbReference>
<feature type="transmembrane region" description="Helical" evidence="6">
    <location>
        <begin position="68"/>
        <end position="87"/>
    </location>
</feature>
<keyword evidence="3 6" id="KW-1133">Transmembrane helix</keyword>
<dbReference type="PRINTS" id="PR00237">
    <property type="entry name" value="GPCRRHODOPSN"/>
</dbReference>
<evidence type="ECO:0000259" key="7">
    <source>
        <dbReference type="PROSITE" id="PS50262"/>
    </source>
</evidence>
<evidence type="ECO:0000256" key="6">
    <source>
        <dbReference type="SAM" id="Phobius"/>
    </source>
</evidence>
<evidence type="ECO:0000256" key="3">
    <source>
        <dbReference type="ARBA" id="ARBA00022989"/>
    </source>
</evidence>
<dbReference type="OrthoDB" id="6147321at2759"/>
<dbReference type="GO" id="GO:0004930">
    <property type="term" value="F:G protein-coupled receptor activity"/>
    <property type="evidence" value="ECO:0007669"/>
    <property type="project" value="UniProtKB-KW"/>
</dbReference>
<feature type="transmembrane region" description="Helical" evidence="6">
    <location>
        <begin position="107"/>
        <end position="126"/>
    </location>
</feature>
<dbReference type="Pfam" id="PF00001">
    <property type="entry name" value="7tm_1"/>
    <property type="match status" value="1"/>
</dbReference>
<dbReference type="EnsemblMetazoa" id="CapteT201812">
    <property type="protein sequence ID" value="CapteP201812"/>
    <property type="gene ID" value="CapteG201812"/>
</dbReference>
<dbReference type="EMBL" id="AMQN01009218">
    <property type="status" value="NOT_ANNOTATED_CDS"/>
    <property type="molecule type" value="Genomic_DNA"/>
</dbReference>
<name>R7UE69_CAPTE</name>
<reference evidence="10" key="1">
    <citation type="submission" date="2012-12" db="EMBL/GenBank/DDBJ databases">
        <authorList>
            <person name="Hellsten U."/>
            <person name="Grimwood J."/>
            <person name="Chapman J.A."/>
            <person name="Shapiro H."/>
            <person name="Aerts A."/>
            <person name="Otillar R.P."/>
            <person name="Terry A.Y."/>
            <person name="Boore J.L."/>
            <person name="Simakov O."/>
            <person name="Marletaz F."/>
            <person name="Cho S.-J."/>
            <person name="Edsinger-Gonzales E."/>
            <person name="Havlak P."/>
            <person name="Kuo D.-H."/>
            <person name="Larsson T."/>
            <person name="Lv J."/>
            <person name="Arendt D."/>
            <person name="Savage R."/>
            <person name="Osoegawa K."/>
            <person name="de Jong P."/>
            <person name="Lindberg D.R."/>
            <person name="Seaver E.C."/>
            <person name="Weisblat D.A."/>
            <person name="Putnam N.H."/>
            <person name="Grigoriev I.V."/>
            <person name="Rokhsar D.S."/>
        </authorList>
    </citation>
    <scope>NUCLEOTIDE SEQUENCE</scope>
    <source>
        <strain evidence="10">I ESC-2004</strain>
    </source>
</reference>
<dbReference type="CDD" id="cd00637">
    <property type="entry name" value="7tm_classA_rhodopsin-like"/>
    <property type="match status" value="1"/>
</dbReference>
<reference evidence="8 10" key="2">
    <citation type="journal article" date="2013" name="Nature">
        <title>Insights into bilaterian evolution from three spiralian genomes.</title>
        <authorList>
            <person name="Simakov O."/>
            <person name="Marletaz F."/>
            <person name="Cho S.J."/>
            <person name="Edsinger-Gonzales E."/>
            <person name="Havlak P."/>
            <person name="Hellsten U."/>
            <person name="Kuo D.H."/>
            <person name="Larsson T."/>
            <person name="Lv J."/>
            <person name="Arendt D."/>
            <person name="Savage R."/>
            <person name="Osoegawa K."/>
            <person name="de Jong P."/>
            <person name="Grimwood J."/>
            <person name="Chapman J.A."/>
            <person name="Shapiro H."/>
            <person name="Aerts A."/>
            <person name="Otillar R.P."/>
            <person name="Terry A.Y."/>
            <person name="Boore J.L."/>
            <person name="Grigoriev I.V."/>
            <person name="Lindberg D.R."/>
            <person name="Seaver E.C."/>
            <person name="Weisblat D.A."/>
            <person name="Putnam N.H."/>
            <person name="Rokhsar D.S."/>
        </authorList>
    </citation>
    <scope>NUCLEOTIDE SEQUENCE</scope>
    <source>
        <strain evidence="8 10">I ESC-2004</strain>
    </source>
</reference>
<evidence type="ECO:0000256" key="4">
    <source>
        <dbReference type="ARBA" id="ARBA00023136"/>
    </source>
</evidence>
<keyword evidence="5" id="KW-0675">Receptor</keyword>
<protein>
    <recommendedName>
        <fullName evidence="7">G-protein coupled receptors family 1 profile domain-containing protein</fullName>
    </recommendedName>
</protein>
<reference evidence="9" key="3">
    <citation type="submission" date="2015-06" db="UniProtKB">
        <authorList>
            <consortium name="EnsemblMetazoa"/>
        </authorList>
    </citation>
    <scope>IDENTIFICATION</scope>
</reference>
<feature type="transmembrane region" description="Helical" evidence="6">
    <location>
        <begin position="246"/>
        <end position="268"/>
    </location>
</feature>
<feature type="transmembrane region" description="Helical" evidence="6">
    <location>
        <begin position="27"/>
        <end position="48"/>
    </location>
</feature>
<evidence type="ECO:0000256" key="1">
    <source>
        <dbReference type="ARBA" id="ARBA00004370"/>
    </source>
</evidence>
<keyword evidence="10" id="KW-1185">Reference proteome</keyword>
<feature type="domain" description="G-protein coupled receptors family 1 profile" evidence="7">
    <location>
        <begin position="39"/>
        <end position="299"/>
    </location>
</feature>
<feature type="transmembrane region" description="Helical" evidence="6">
    <location>
        <begin position="280"/>
        <end position="301"/>
    </location>
</feature>
<evidence type="ECO:0000313" key="9">
    <source>
        <dbReference type="EnsemblMetazoa" id="CapteP201812"/>
    </source>
</evidence>
<evidence type="ECO:0000256" key="2">
    <source>
        <dbReference type="ARBA" id="ARBA00022692"/>
    </source>
</evidence>
<sequence>MDSTVASITEPTAQEDEDFHKVSVYTVLNLLIGLIGVFGNGVVLLVIFRSRKTKKSRLHNAFVVNQTAMDLVSSVFLAITFTYKMAPTIHMEGSAGLALCICLEGEGLLWTFFSASAFSLMSLTFERYIKIVFPIRHHTSFTDSKKVAMLAMSWLVPFCWLLPFILISTKTENGKCSYQGFWPSAGLASFYGWTYIMMFYFIPLAFFIYSYGHMLWTLHKRNVQVGEKQQPGGHVSKAQVNIIKTMVLVSACFAILWAPTNVYYFAYINGLYHGEYFSPVYFIFNIICFTNSVINPFIYALKIAEFREMVLVMFGLKKSTTTSVRSFSAGTTTAIR</sequence>
<evidence type="ECO:0000313" key="10">
    <source>
        <dbReference type="Proteomes" id="UP000014760"/>
    </source>
</evidence>
<keyword evidence="4 6" id="KW-0472">Membrane</keyword>
<keyword evidence="2 5" id="KW-0812">Transmembrane</keyword>
<dbReference type="PROSITE" id="PS00237">
    <property type="entry name" value="G_PROTEIN_RECEP_F1_1"/>
    <property type="match status" value="1"/>
</dbReference>
<dbReference type="PROSITE" id="PS50262">
    <property type="entry name" value="G_PROTEIN_RECEP_F1_2"/>
    <property type="match status" value="1"/>
</dbReference>
<comment type="subcellular location">
    <subcellularLocation>
        <location evidence="1">Membrane</location>
    </subcellularLocation>
</comment>
<feature type="transmembrane region" description="Helical" evidence="6">
    <location>
        <begin position="147"/>
        <end position="168"/>
    </location>
</feature>
<dbReference type="PANTHER" id="PTHR45698:SF1">
    <property type="entry name" value="TRACE AMINE-ASSOCIATED RECEPTOR 13C-LIKE"/>
    <property type="match status" value="1"/>
</dbReference>